<feature type="domain" description="GH18" evidence="11">
    <location>
        <begin position="84"/>
        <end position="472"/>
    </location>
</feature>
<dbReference type="Gene3D" id="2.10.10.20">
    <property type="entry name" value="Carbohydrate-binding module superfamily 5/12"/>
    <property type="match status" value="3"/>
</dbReference>
<dbReference type="PANTHER" id="PTHR11177">
    <property type="entry name" value="CHITINASE"/>
    <property type="match status" value="1"/>
</dbReference>
<evidence type="ECO:0000256" key="7">
    <source>
        <dbReference type="ARBA" id="ARBA00023277"/>
    </source>
</evidence>
<evidence type="ECO:0000256" key="2">
    <source>
        <dbReference type="ARBA" id="ARBA00009121"/>
    </source>
</evidence>
<dbReference type="Pfam" id="PF02839">
    <property type="entry name" value="CBM_5_12"/>
    <property type="match status" value="1"/>
</dbReference>
<keyword evidence="13" id="KW-1185">Reference proteome</keyword>
<dbReference type="GO" id="GO:0016787">
    <property type="term" value="F:hydrolase activity"/>
    <property type="evidence" value="ECO:0007669"/>
    <property type="project" value="UniProtKB-KW"/>
</dbReference>
<dbReference type="CDD" id="cd12215">
    <property type="entry name" value="ChiC_BD"/>
    <property type="match status" value="1"/>
</dbReference>
<dbReference type="InterPro" id="IPR011583">
    <property type="entry name" value="Chitinase_II/V-like_cat"/>
</dbReference>
<protein>
    <recommendedName>
        <fullName evidence="3">chitinase</fullName>
        <ecNumber evidence="3">3.2.1.14</ecNumber>
    </recommendedName>
</protein>
<keyword evidence="5 9" id="KW-0378">Hydrolase</keyword>
<dbReference type="Gene3D" id="3.20.20.80">
    <property type="entry name" value="Glycosidases"/>
    <property type="match status" value="1"/>
</dbReference>
<evidence type="ECO:0000256" key="4">
    <source>
        <dbReference type="ARBA" id="ARBA00022729"/>
    </source>
</evidence>
<feature type="signal peptide" evidence="10">
    <location>
        <begin position="1"/>
        <end position="19"/>
    </location>
</feature>
<keyword evidence="4 10" id="KW-0732">Signal</keyword>
<dbReference type="EC" id="3.2.1.14" evidence="3"/>
<dbReference type="InterPro" id="IPR050314">
    <property type="entry name" value="Glycosyl_Hydrlase_18"/>
</dbReference>
<evidence type="ECO:0000256" key="10">
    <source>
        <dbReference type="SAM" id="SignalP"/>
    </source>
</evidence>
<evidence type="ECO:0000256" key="6">
    <source>
        <dbReference type="ARBA" id="ARBA00023024"/>
    </source>
</evidence>
<evidence type="ECO:0000256" key="5">
    <source>
        <dbReference type="ARBA" id="ARBA00022801"/>
    </source>
</evidence>
<evidence type="ECO:0000256" key="1">
    <source>
        <dbReference type="ARBA" id="ARBA00000822"/>
    </source>
</evidence>
<dbReference type="InterPro" id="IPR017853">
    <property type="entry name" value="GH"/>
</dbReference>
<comment type="catalytic activity">
    <reaction evidence="1">
        <text>Random endo-hydrolysis of N-acetyl-beta-D-glucosaminide (1-&gt;4)-beta-linkages in chitin and chitodextrins.</text>
        <dbReference type="EC" id="3.2.1.14"/>
    </reaction>
</comment>
<dbReference type="InterPro" id="IPR001223">
    <property type="entry name" value="Glyco_hydro18_cat"/>
</dbReference>
<dbReference type="Gene3D" id="2.60.40.10">
    <property type="entry name" value="Immunoglobulins"/>
    <property type="match status" value="2"/>
</dbReference>
<dbReference type="Pfam" id="PF18962">
    <property type="entry name" value="Por_Secre_tail"/>
    <property type="match status" value="1"/>
</dbReference>
<comment type="caution">
    <text evidence="12">The sequence shown here is derived from an EMBL/GenBank/DDBJ whole genome shotgun (WGS) entry which is preliminary data.</text>
</comment>
<feature type="chain" id="PRO_5047266663" description="chitinase" evidence="10">
    <location>
        <begin position="20"/>
        <end position="872"/>
    </location>
</feature>
<dbReference type="RefSeq" id="WP_378257471.1">
    <property type="nucleotide sequence ID" value="NZ_JBHSJV010000001.1"/>
</dbReference>
<reference evidence="13" key="1">
    <citation type="journal article" date="2019" name="Int. J. Syst. Evol. Microbiol.">
        <title>The Global Catalogue of Microorganisms (GCM) 10K type strain sequencing project: providing services to taxonomists for standard genome sequencing and annotation.</title>
        <authorList>
            <consortium name="The Broad Institute Genomics Platform"/>
            <consortium name="The Broad Institute Genome Sequencing Center for Infectious Disease"/>
            <person name="Wu L."/>
            <person name="Ma J."/>
        </authorList>
    </citation>
    <scope>NUCLEOTIDE SEQUENCE [LARGE SCALE GENOMIC DNA]</scope>
    <source>
        <strain evidence="13">KCTC 42423</strain>
    </source>
</reference>
<dbReference type="InterPro" id="IPR001579">
    <property type="entry name" value="Glyco_hydro_18_chit_AS"/>
</dbReference>
<sequence>MKRTLVLLNFIFLSVLLHAQYQFPPCHPAWDSTRDHYKQGEKVSLDGINYTAKYYTSARPGHGSWQREGGCGDGGLGPDYPGKQRIIGYLPTWIPDYDIKNNFNPEVATNINVSFLMFKQNNKDYNSANFASISFDEFQLRKVDSVLTDCNVLSKARAKNVKVSVALGGATDYAFLWLMTKYYNNDQKLEEIANLLADYITVRGLDGIDLDLECWWADPAIAGTSDQGGRVRGSKWGDGDQGPHPAAIGLTNLSKKLRQKLPNKLITAAVFGTSWYGNNYDAKMADYMDWVGLMTYDFTGSWDKSPIGPHASLYKLPLGTYSGQSADNPIYSAQDALEYWLGIAEPTWNHAGGFGMKKAKLVIGVPMYGYDFSEKKPDGGNGVKFVPYKDIITEFPNAATSYDPKDPKKLNGHIGLNGKNIYYETPKQAGEKIKYTKNYGHQGVIIWELTQDADYNSSSSILKAINEAAGNNNPINNAPVVTWQNPSEGQVIEMDTLSAITLKAKAVDSDGTVKSFSFKHNGSVINATQTGNEYTASFTPTAFGQVSITATATDDKNATSERVVTFTVKKKSNVNTPPSITMVDPADNSTIEQTALSPITLKATVTDNGSVSAVTFMVGNTTLTPSNANGGNVYTANFTPTAFGQVSFKITATDNTNLSSESMTSFTVKEKTSTNTCVDIAPWEPKVYAASGQIVKYNGIVYKNKWYASASEKPGSSDVWAYVRDCNGGSSDEFCGHNRWISSLVYNTGDKVYYQEKIYTAKWWTQNNTPGSSNEWAFDSDCPQAPAAANGLTYPTVASERIDISINPQLNSRVKIELYNFSGRLVRTLLDDTMSKGNKSFSKDVSDLESGLYIYKININGDIITEKLLIRK</sequence>
<keyword evidence="6" id="KW-0624">Polysaccharide degradation</keyword>
<evidence type="ECO:0000259" key="11">
    <source>
        <dbReference type="PROSITE" id="PS51910"/>
    </source>
</evidence>
<dbReference type="SUPFAM" id="SSF51445">
    <property type="entry name" value="(Trans)glycosidases"/>
    <property type="match status" value="1"/>
</dbReference>
<dbReference type="SUPFAM" id="SSF51055">
    <property type="entry name" value="Carbohydrate binding domain"/>
    <property type="match status" value="3"/>
</dbReference>
<proteinExistence type="inferred from homology"/>
<gene>
    <name evidence="12" type="ORF">ACFSTE_06755</name>
</gene>
<dbReference type="Pfam" id="PF00704">
    <property type="entry name" value="Glyco_hydro_18"/>
    <property type="match status" value="1"/>
</dbReference>
<evidence type="ECO:0000256" key="3">
    <source>
        <dbReference type="ARBA" id="ARBA00012729"/>
    </source>
</evidence>
<dbReference type="InterPro" id="IPR003610">
    <property type="entry name" value="CBM5/12"/>
</dbReference>
<evidence type="ECO:0000313" key="12">
    <source>
        <dbReference type="EMBL" id="MFD2590528.1"/>
    </source>
</evidence>
<dbReference type="NCBIfam" id="TIGR04183">
    <property type="entry name" value="Por_Secre_tail"/>
    <property type="match status" value="1"/>
</dbReference>
<evidence type="ECO:0000256" key="8">
    <source>
        <dbReference type="ARBA" id="ARBA00023295"/>
    </source>
</evidence>
<dbReference type="PROSITE" id="PS51910">
    <property type="entry name" value="GH18_2"/>
    <property type="match status" value="1"/>
</dbReference>
<keyword evidence="7" id="KW-0119">Carbohydrate metabolism</keyword>
<organism evidence="12 13">
    <name type="scientific">Aquimarina hainanensis</name>
    <dbReference type="NCBI Taxonomy" id="1578017"/>
    <lineage>
        <taxon>Bacteria</taxon>
        <taxon>Pseudomonadati</taxon>
        <taxon>Bacteroidota</taxon>
        <taxon>Flavobacteriia</taxon>
        <taxon>Flavobacteriales</taxon>
        <taxon>Flavobacteriaceae</taxon>
        <taxon>Aquimarina</taxon>
    </lineage>
</organism>
<dbReference type="Pfam" id="PF17957">
    <property type="entry name" value="Big_7"/>
    <property type="match status" value="2"/>
</dbReference>
<dbReference type="PANTHER" id="PTHR11177:SF317">
    <property type="entry name" value="CHITINASE 12-RELATED"/>
    <property type="match status" value="1"/>
</dbReference>
<evidence type="ECO:0000313" key="13">
    <source>
        <dbReference type="Proteomes" id="UP001597459"/>
    </source>
</evidence>
<dbReference type="InterPro" id="IPR026444">
    <property type="entry name" value="Secre_tail"/>
</dbReference>
<keyword evidence="6" id="KW-0146">Chitin degradation</keyword>
<dbReference type="PROSITE" id="PS01095">
    <property type="entry name" value="GH18_1"/>
    <property type="match status" value="1"/>
</dbReference>
<dbReference type="InterPro" id="IPR036573">
    <property type="entry name" value="CBM_sf_5/12"/>
</dbReference>
<accession>A0ABW5N8L2</accession>
<keyword evidence="8 9" id="KW-0326">Glycosidase</keyword>
<dbReference type="SMART" id="SM00636">
    <property type="entry name" value="Glyco_18"/>
    <property type="match status" value="1"/>
</dbReference>
<dbReference type="SMART" id="SM00495">
    <property type="entry name" value="ChtBD3"/>
    <property type="match status" value="3"/>
</dbReference>
<comment type="similarity">
    <text evidence="2">Belongs to the glycosyl hydrolase 18 family. Chitinase class II subfamily.</text>
</comment>
<evidence type="ECO:0000256" key="9">
    <source>
        <dbReference type="RuleBase" id="RU000489"/>
    </source>
</evidence>
<dbReference type="EMBL" id="JBHULX010000004">
    <property type="protein sequence ID" value="MFD2590528.1"/>
    <property type="molecule type" value="Genomic_DNA"/>
</dbReference>
<dbReference type="InterPro" id="IPR013783">
    <property type="entry name" value="Ig-like_fold"/>
</dbReference>
<name>A0ABW5N8L2_9FLAO</name>
<dbReference type="Proteomes" id="UP001597459">
    <property type="component" value="Unassembled WGS sequence"/>
</dbReference>